<dbReference type="PIRSF" id="PIRSF007056">
    <property type="entry name" value="UCP007056"/>
    <property type="match status" value="1"/>
</dbReference>
<evidence type="ECO:0000313" key="2">
    <source>
        <dbReference type="Proteomes" id="UP000829560"/>
    </source>
</evidence>
<dbReference type="InterPro" id="IPR012036">
    <property type="entry name" value="Phage_Mu_Gp28"/>
</dbReference>
<dbReference type="EMBL" id="CP093310">
    <property type="protein sequence ID" value="UNK05829.2"/>
    <property type="molecule type" value="Genomic_DNA"/>
</dbReference>
<reference evidence="1" key="1">
    <citation type="submission" date="2024-03" db="EMBL/GenBank/DDBJ databases">
        <title>Psychrobacter raelis sp. nov. isolated from a dog with peritonitis.</title>
        <authorList>
            <person name="Schiavone A."/>
            <person name="Manzulli V."/>
            <person name="Camarda A."/>
            <person name="Cafiero M.A."/>
            <person name="Vasco I."/>
            <person name="Marino L."/>
            <person name="Pennuzzi G."/>
            <person name="Serrecchia L."/>
            <person name="Galante D."/>
            <person name="Pugliese N."/>
        </authorList>
    </citation>
    <scope>NUCLEOTIDE SEQUENCE</scope>
    <source>
        <strain evidence="1">PraFG1</strain>
    </source>
</reference>
<sequence>MTNAVTERPLNQLSNECQNFLDSFSGFNKNDVLLGYQKRWIADDSQIKVGEKSRRIGLTWAEAADNALDASMSRTAGGCDTFYIGSNKEMAREYIDAVAMWAKAYGYAASETQEDVFNDEDKDIQVFVIYFASGFKVKALSSSPKNLRGMQGNVVIDEAAFHDRFAEVLKAAMALTMWGSKVRIISTHNGDDSPFNEYIKDCRSGKKRGSVHTITIEDACNDGLYQRICQVLGKCQVTGGEYTAEGERQWIQNLLNDTESEEDAQEEYMCVPKHGSGNWLTRAMIEKNMDKDTPVISLIKTDDFSLVDEHIRRSEIHDWCEEHLKPLLDGLNPNLKHYVGEDFARSSNLTSVSVGAEQHNLDLEVQFIVELGKMPYKQQEQIIVDYILKQLPNFAGGAFDARGNGGFLAEAAADMFGRWDEKEQTGLIDEVSFSDPWYRNNTPPLKSALEDGTFKKIPKTDRVLADLRAFRVVKGIPKIPTATASEDRQGIKRHADTAISLLLLRHAQFTIEAKVREYGYESVKSDTIYQDDDATEFYGFKRGVL</sequence>
<proteinExistence type="predicted"/>
<dbReference type="RefSeq" id="WP_338412505.1">
    <property type="nucleotide sequence ID" value="NZ_CP093310.2"/>
</dbReference>
<dbReference type="InterPro" id="IPR027417">
    <property type="entry name" value="P-loop_NTPase"/>
</dbReference>
<gene>
    <name evidence="1" type="ORF">MN210_03320</name>
</gene>
<dbReference type="KEGG" id="prae:MN210_03320"/>
<organism evidence="1 2">
    <name type="scientific">Psychrobacter raelei</name>
    <dbReference type="NCBI Taxonomy" id="2565531"/>
    <lineage>
        <taxon>Bacteria</taxon>
        <taxon>Pseudomonadati</taxon>
        <taxon>Pseudomonadota</taxon>
        <taxon>Gammaproteobacteria</taxon>
        <taxon>Moraxellales</taxon>
        <taxon>Moraxellaceae</taxon>
        <taxon>Psychrobacter</taxon>
    </lineage>
</organism>
<dbReference type="AlphaFoldDB" id="A0AAT9PFC6"/>
<dbReference type="Gene3D" id="3.40.50.300">
    <property type="entry name" value="P-loop containing nucleotide triphosphate hydrolases"/>
    <property type="match status" value="1"/>
</dbReference>
<evidence type="ECO:0000313" key="1">
    <source>
        <dbReference type="EMBL" id="UNK05829.2"/>
    </source>
</evidence>
<accession>A0AAT9PFC6</accession>
<dbReference type="Pfam" id="PF03237">
    <property type="entry name" value="Terminase_6N"/>
    <property type="match status" value="1"/>
</dbReference>
<dbReference type="Gene3D" id="3.30.420.240">
    <property type="match status" value="1"/>
</dbReference>
<name>A0AAT9PFC6_9GAMM</name>
<protein>
    <submittedName>
        <fullName evidence="1">Terminase family protein</fullName>
    </submittedName>
</protein>
<keyword evidence="2" id="KW-1185">Reference proteome</keyword>
<dbReference type="Proteomes" id="UP000829560">
    <property type="component" value="Chromosome"/>
</dbReference>